<feature type="compositionally biased region" description="Basic and acidic residues" evidence="1">
    <location>
        <begin position="23"/>
        <end position="35"/>
    </location>
</feature>
<evidence type="ECO:0000313" key="3">
    <source>
        <dbReference type="Proteomes" id="UP000068164"/>
    </source>
</evidence>
<organism evidence="2 3">
    <name type="scientific">Rhizobium altiplani</name>
    <dbReference type="NCBI Taxonomy" id="1864509"/>
    <lineage>
        <taxon>Bacteria</taxon>
        <taxon>Pseudomonadati</taxon>
        <taxon>Pseudomonadota</taxon>
        <taxon>Alphaproteobacteria</taxon>
        <taxon>Hyphomicrobiales</taxon>
        <taxon>Rhizobiaceae</taxon>
        <taxon>Rhizobium/Agrobacterium group</taxon>
        <taxon>Rhizobium</taxon>
    </lineage>
</organism>
<proteinExistence type="predicted"/>
<feature type="region of interest" description="Disordered" evidence="1">
    <location>
        <begin position="16"/>
        <end position="46"/>
    </location>
</feature>
<dbReference type="Proteomes" id="UP000068164">
    <property type="component" value="Unassembled WGS sequence"/>
</dbReference>
<sequence>MPNDAAWTSGHVLVLPASNANPHQRDAMSGRRAEQGEIPPRNSEQRKNCCGDCELAKAWPGWPGRLSSTELNDIIVHLRFLLAPHHTLFRASNSKCQKEKGAQSFTKRLSVPGRTRHKALACRSPWGSRKTRVTMKSQHGLFGLCFNALGWSEQEGAMKRVVRGDGDSV</sequence>
<gene>
    <name evidence="2" type="ORF">AS026_35135</name>
</gene>
<evidence type="ECO:0000256" key="1">
    <source>
        <dbReference type="SAM" id="MobiDB-lite"/>
    </source>
</evidence>
<dbReference type="RefSeq" id="WP_062369446.1">
    <property type="nucleotide sequence ID" value="NZ_LNCD01000042.1"/>
</dbReference>
<comment type="caution">
    <text evidence="2">The sequence shown here is derived from an EMBL/GenBank/DDBJ whole genome shotgun (WGS) entry which is preliminary data.</text>
</comment>
<name>A0A109JWH1_9HYPH</name>
<keyword evidence="3" id="KW-1185">Reference proteome</keyword>
<reference evidence="2 3" key="1">
    <citation type="submission" date="2015-11" db="EMBL/GenBank/DDBJ databases">
        <title>Draft Genome Sequence of the Strain BR 10423 (Rhizobium sp.) isolated from nodules of Mimosa pudica.</title>
        <authorList>
            <person name="Barauna A.C."/>
            <person name="Zilli J.E."/>
            <person name="Simoes-Araujo J.L."/>
            <person name="Reis V.M."/>
            <person name="James E.K."/>
            <person name="Reis F.B.Jr."/>
            <person name="Rouws L.F."/>
            <person name="Passos S.R."/>
            <person name="Gois S.R."/>
        </authorList>
    </citation>
    <scope>NUCLEOTIDE SEQUENCE [LARGE SCALE GENOMIC DNA]</scope>
    <source>
        <strain evidence="2 3">BR10423</strain>
    </source>
</reference>
<dbReference type="EMBL" id="LNCD01000042">
    <property type="protein sequence ID" value="KWV56159.1"/>
    <property type="molecule type" value="Genomic_DNA"/>
</dbReference>
<protein>
    <submittedName>
        <fullName evidence="2">Uncharacterized protein</fullName>
    </submittedName>
</protein>
<dbReference type="AlphaFoldDB" id="A0A109JWH1"/>
<accession>A0A109JWH1</accession>
<evidence type="ECO:0000313" key="2">
    <source>
        <dbReference type="EMBL" id="KWV56159.1"/>
    </source>
</evidence>